<name>A0ABD2C3Y1_VESMC</name>
<feature type="region of interest" description="Disordered" evidence="1">
    <location>
        <begin position="72"/>
        <end position="100"/>
    </location>
</feature>
<comment type="caution">
    <text evidence="2">The sequence shown here is derived from an EMBL/GenBank/DDBJ whole genome shotgun (WGS) entry which is preliminary data.</text>
</comment>
<organism evidence="2 3">
    <name type="scientific">Vespula maculifrons</name>
    <name type="common">Eastern yellow jacket</name>
    <name type="synonym">Wasp</name>
    <dbReference type="NCBI Taxonomy" id="7453"/>
    <lineage>
        <taxon>Eukaryota</taxon>
        <taxon>Metazoa</taxon>
        <taxon>Ecdysozoa</taxon>
        <taxon>Arthropoda</taxon>
        <taxon>Hexapoda</taxon>
        <taxon>Insecta</taxon>
        <taxon>Pterygota</taxon>
        <taxon>Neoptera</taxon>
        <taxon>Endopterygota</taxon>
        <taxon>Hymenoptera</taxon>
        <taxon>Apocrita</taxon>
        <taxon>Aculeata</taxon>
        <taxon>Vespoidea</taxon>
        <taxon>Vespidae</taxon>
        <taxon>Vespinae</taxon>
        <taxon>Vespula</taxon>
    </lineage>
</organism>
<proteinExistence type="predicted"/>
<sequence>MAENSSITVKLADHFKVIQKCRQASYGVITLQRKDNAFGGSISWLRDTVFSVVTDKTELTLLNEGNWSHFHSRGIPTTPMGESTERGRSHDLAHSPRNSRPLESHSYFVPDSSILVGNVRFVRSVKNKYTIANMKFFETLDDEAGRENGTGRPCWQGVALLSVQLGIFSKHHIIARVLGKRDLPRYRKQNSCSMEKENILIDIGQDDALPNDNEVSCERKNK</sequence>
<gene>
    <name evidence="2" type="ORF">V1477_011140</name>
</gene>
<dbReference type="EMBL" id="JAYRBN010000061">
    <property type="protein sequence ID" value="KAL2739751.1"/>
    <property type="molecule type" value="Genomic_DNA"/>
</dbReference>
<accession>A0ABD2C3Y1</accession>
<evidence type="ECO:0000313" key="2">
    <source>
        <dbReference type="EMBL" id="KAL2739751.1"/>
    </source>
</evidence>
<evidence type="ECO:0000313" key="3">
    <source>
        <dbReference type="Proteomes" id="UP001607303"/>
    </source>
</evidence>
<feature type="compositionally biased region" description="Basic and acidic residues" evidence="1">
    <location>
        <begin position="83"/>
        <end position="94"/>
    </location>
</feature>
<protein>
    <submittedName>
        <fullName evidence="2">Uncharacterized protein</fullName>
    </submittedName>
</protein>
<keyword evidence="3" id="KW-1185">Reference proteome</keyword>
<evidence type="ECO:0000256" key="1">
    <source>
        <dbReference type="SAM" id="MobiDB-lite"/>
    </source>
</evidence>
<reference evidence="2 3" key="1">
    <citation type="journal article" date="2024" name="Ann. Entomol. Soc. Am.">
        <title>Genomic analyses of the southern and eastern yellowjacket wasps (Hymenoptera: Vespidae) reveal evolutionary signatures of social life.</title>
        <authorList>
            <person name="Catto M.A."/>
            <person name="Caine P.B."/>
            <person name="Orr S.E."/>
            <person name="Hunt B.G."/>
            <person name="Goodisman M.A.D."/>
        </authorList>
    </citation>
    <scope>NUCLEOTIDE SEQUENCE [LARGE SCALE GENOMIC DNA]</scope>
    <source>
        <strain evidence="2">232</strain>
        <tissue evidence="2">Head and thorax</tissue>
    </source>
</reference>
<dbReference type="AlphaFoldDB" id="A0ABD2C3Y1"/>
<dbReference type="Proteomes" id="UP001607303">
    <property type="component" value="Unassembled WGS sequence"/>
</dbReference>